<dbReference type="GO" id="GO:0004519">
    <property type="term" value="F:endonuclease activity"/>
    <property type="evidence" value="ECO:0007669"/>
    <property type="project" value="UniProtKB-KW"/>
</dbReference>
<keyword evidence="1" id="KW-0540">Nuclease</keyword>
<comment type="caution">
    <text evidence="1">The sequence shown here is derived from an EMBL/GenBank/DDBJ whole genome shotgun (WGS) entry which is preliminary data.</text>
</comment>
<gene>
    <name evidence="1" type="ORF">J4H92_09830</name>
</gene>
<dbReference type="EMBL" id="JAGDYM010000011">
    <property type="protein sequence ID" value="MBO1902244.1"/>
    <property type="molecule type" value="Genomic_DNA"/>
</dbReference>
<evidence type="ECO:0000313" key="1">
    <source>
        <dbReference type="EMBL" id="MBO1902244.1"/>
    </source>
</evidence>
<keyword evidence="1" id="KW-0255">Endonuclease</keyword>
<evidence type="ECO:0000313" key="2">
    <source>
        <dbReference type="Proteomes" id="UP000664382"/>
    </source>
</evidence>
<protein>
    <submittedName>
        <fullName evidence="1">ScaI family restriction endonuclease</fullName>
    </submittedName>
</protein>
<accession>A0A939S6C9</accession>
<keyword evidence="2" id="KW-1185">Reference proteome</keyword>
<dbReference type="InterPro" id="IPR019069">
    <property type="entry name" value="Restrct_endonuc_II_ScaI"/>
</dbReference>
<organism evidence="1 2">
    <name type="scientific">Leucobacter weissii</name>
    <dbReference type="NCBI Taxonomy" id="1983706"/>
    <lineage>
        <taxon>Bacteria</taxon>
        <taxon>Bacillati</taxon>
        <taxon>Actinomycetota</taxon>
        <taxon>Actinomycetes</taxon>
        <taxon>Micrococcales</taxon>
        <taxon>Microbacteriaceae</taxon>
        <taxon>Leucobacter</taxon>
    </lineage>
</organism>
<dbReference type="Proteomes" id="UP000664382">
    <property type="component" value="Unassembled WGS sequence"/>
</dbReference>
<name>A0A939S6C9_9MICO</name>
<keyword evidence="1" id="KW-0378">Hydrolase</keyword>
<dbReference type="Pfam" id="PF09569">
    <property type="entry name" value="RE_ScaI"/>
    <property type="match status" value="1"/>
</dbReference>
<proteinExistence type="predicted"/>
<sequence length="195" mass="22380">MIMYPEDPYAGVDESDWLEVTRQLVDEYPLALPALREVVLDSWSRILTTKIGGELQIGDEYKPSPQMMGNFLHNMIPIVLERNHPSEWRKDDSRDEKDLIYLPDSRFDTEIKTSSSNRIFANRSYAQPSAPGSKDKSGYYLAINFEAFKHTRTPKITMIRLGWLSHRDWIPQTAATGQAAHLAPITYQTKFISAM</sequence>
<reference evidence="1" key="1">
    <citation type="submission" date="2021-03" db="EMBL/GenBank/DDBJ databases">
        <title>Leucobacter chromiisoli sp. nov., isolated from chromium-containing soil of chemical plant.</title>
        <authorList>
            <person name="Xu Z."/>
        </authorList>
    </citation>
    <scope>NUCLEOTIDE SEQUENCE</scope>
    <source>
        <strain evidence="1">S27</strain>
    </source>
</reference>
<dbReference type="AlphaFoldDB" id="A0A939S6C9"/>